<sequence length="170" mass="18487">MGKKSKNPRKERINNFPPATSQDIPPAAVVAAAAEAPTHYPSDGPSNEEWEDWCLQTTSESLQAKLDQLTSLALANDRANFVRQFVPLDLSDADAAGYLQDLTTAPEADGQWTNLASEIAALAAGRGVTNIEGDQQTRTVFYFEHPLLPGCDREVTFVRGSPEGEWRAEG</sequence>
<gene>
    <name evidence="2" type="ORF">ACOF00016_LOCUS5313</name>
</gene>
<proteinExistence type="predicted"/>
<feature type="region of interest" description="Disordered" evidence="1">
    <location>
        <begin position="1"/>
        <end position="25"/>
    </location>
</feature>
<accession>A0A7S3P2B5</accession>
<organism evidence="2">
    <name type="scientific">Amphora coffeiformis</name>
    <dbReference type="NCBI Taxonomy" id="265554"/>
    <lineage>
        <taxon>Eukaryota</taxon>
        <taxon>Sar</taxon>
        <taxon>Stramenopiles</taxon>
        <taxon>Ochrophyta</taxon>
        <taxon>Bacillariophyta</taxon>
        <taxon>Bacillariophyceae</taxon>
        <taxon>Bacillariophycidae</taxon>
        <taxon>Thalassiophysales</taxon>
        <taxon>Catenulaceae</taxon>
        <taxon>Amphora</taxon>
    </lineage>
</organism>
<evidence type="ECO:0000313" key="2">
    <source>
        <dbReference type="EMBL" id="CAE0407490.1"/>
    </source>
</evidence>
<protein>
    <submittedName>
        <fullName evidence="2">Uncharacterized protein</fullName>
    </submittedName>
</protein>
<reference evidence="2" key="1">
    <citation type="submission" date="2021-01" db="EMBL/GenBank/DDBJ databases">
        <authorList>
            <person name="Corre E."/>
            <person name="Pelletier E."/>
            <person name="Niang G."/>
            <person name="Scheremetjew M."/>
            <person name="Finn R."/>
            <person name="Kale V."/>
            <person name="Holt S."/>
            <person name="Cochrane G."/>
            <person name="Meng A."/>
            <person name="Brown T."/>
            <person name="Cohen L."/>
        </authorList>
    </citation>
    <scope>NUCLEOTIDE SEQUENCE</scope>
    <source>
        <strain evidence="2">CCMP127</strain>
    </source>
</reference>
<dbReference type="AlphaFoldDB" id="A0A7S3P2B5"/>
<dbReference type="EMBL" id="HBIM01006236">
    <property type="protein sequence ID" value="CAE0407490.1"/>
    <property type="molecule type" value="Transcribed_RNA"/>
</dbReference>
<name>A0A7S3P2B5_9STRA</name>
<evidence type="ECO:0000256" key="1">
    <source>
        <dbReference type="SAM" id="MobiDB-lite"/>
    </source>
</evidence>